<feature type="domain" description="Transglutaminase-like" evidence="2">
    <location>
        <begin position="407"/>
        <end position="478"/>
    </location>
</feature>
<feature type="transmembrane region" description="Helical" evidence="1">
    <location>
        <begin position="61"/>
        <end position="79"/>
    </location>
</feature>
<keyword evidence="1" id="KW-1133">Transmembrane helix</keyword>
<dbReference type="Pfam" id="PF11992">
    <property type="entry name" value="TgpA_N"/>
    <property type="match status" value="1"/>
</dbReference>
<name>A0ABV6SXK2_9GAMM</name>
<gene>
    <name evidence="3" type="ORF">ACFFFU_04105</name>
</gene>
<dbReference type="EMBL" id="JBHLTF010000009">
    <property type="protein sequence ID" value="MFC0716941.1"/>
    <property type="molecule type" value="Genomic_DNA"/>
</dbReference>
<keyword evidence="4" id="KW-1185">Reference proteome</keyword>
<accession>A0ABV6SXK2</accession>
<evidence type="ECO:0000313" key="3">
    <source>
        <dbReference type="EMBL" id="MFC0716941.1"/>
    </source>
</evidence>
<evidence type="ECO:0000313" key="4">
    <source>
        <dbReference type="Proteomes" id="UP001589898"/>
    </source>
</evidence>
<proteinExistence type="predicted"/>
<dbReference type="SMART" id="SM00460">
    <property type="entry name" value="TGc"/>
    <property type="match status" value="1"/>
</dbReference>
<feature type="transmembrane region" description="Helical" evidence="1">
    <location>
        <begin position="131"/>
        <end position="148"/>
    </location>
</feature>
<organism evidence="3 4">
    <name type="scientific">Luteimonas padinae</name>
    <dbReference type="NCBI Taxonomy" id="1714359"/>
    <lineage>
        <taxon>Bacteria</taxon>
        <taxon>Pseudomonadati</taxon>
        <taxon>Pseudomonadota</taxon>
        <taxon>Gammaproteobacteria</taxon>
        <taxon>Lysobacterales</taxon>
        <taxon>Lysobacteraceae</taxon>
        <taxon>Luteimonas</taxon>
    </lineage>
</organism>
<protein>
    <submittedName>
        <fullName evidence="3">DUF3488 and DUF4129 domain-containing transglutaminase family protein</fullName>
    </submittedName>
</protein>
<dbReference type="InterPro" id="IPR052901">
    <property type="entry name" value="Bact_TGase-like"/>
</dbReference>
<comment type="caution">
    <text evidence="3">The sequence shown here is derived from an EMBL/GenBank/DDBJ whole genome shotgun (WGS) entry which is preliminary data.</text>
</comment>
<reference evidence="3 4" key="1">
    <citation type="submission" date="2024-09" db="EMBL/GenBank/DDBJ databases">
        <authorList>
            <person name="Sun Q."/>
            <person name="Mori K."/>
        </authorList>
    </citation>
    <scope>NUCLEOTIDE SEQUENCE [LARGE SCALE GENOMIC DNA]</scope>
    <source>
        <strain evidence="3 4">KCTC 52403</strain>
    </source>
</reference>
<dbReference type="Gene3D" id="3.10.620.30">
    <property type="match status" value="1"/>
</dbReference>
<keyword evidence="1" id="KW-0472">Membrane</keyword>
<dbReference type="RefSeq" id="WP_189496686.1">
    <property type="nucleotide sequence ID" value="NZ_BMZT01000005.1"/>
</dbReference>
<feature type="transmembrane region" description="Helical" evidence="1">
    <location>
        <begin position="168"/>
        <end position="186"/>
    </location>
</feature>
<dbReference type="InterPro" id="IPR002931">
    <property type="entry name" value="Transglutaminase-like"/>
</dbReference>
<dbReference type="Pfam" id="PF01841">
    <property type="entry name" value="Transglut_core"/>
    <property type="match status" value="1"/>
</dbReference>
<sequence>MAEPRRSLPLDPQARAWTLAAAAACLLPLLLQLPGPLAVGLAAVSAMVGALSWWRRLPAPLRLALSLALVAVVLAQWRFSFGRDTGCALLAAMLALKPMELTNLRDARSLLGFALFAPFATFLLDQGPVSLVLGLAAALLALAAMLRLAELESGETATLRPRERLRRVGAMVAIGLPLALAVFWLFPRMATPLWGVPERAISRTGLSDTMRPGDWVDMMADDRPALRATFDGAAPPTSEMYWRGPVLWDYDGREWSASRWFSALPPAAVEHGPARYSYELEVEPTERRMLVALELPLAAPDGVHQGYDHTLSTRRPLTAITRWRMQSAAPTVFDTGLRPVLRQAALRLPEGFNPRTVALARQWRAEAGDGAQADAAIANRALAWIRGEFGYTLTTPLLGRHAVDEFLFEQKQGFCEHFSGAFVVLMRAAGVPSRVVTGYVGGYRNPFGDYWIVRNSDAHAWAEVWLPERGWVRVDPTAAVAPERIYDTIAERASRSPGGLQALAPVVDIGDWMRRGWNDLVLGFDAGRQQRLLHAFGAGDLGSRQLVLLFALVAGLALAAMLWMVARGERERDPVLRAWHRLGARYARLGLARHRHETASDWAARVVALRPRSAALLPLTARFSDWRYAPAQDGVRDLLRDLRAHRP</sequence>
<evidence type="ECO:0000256" key="1">
    <source>
        <dbReference type="SAM" id="Phobius"/>
    </source>
</evidence>
<keyword evidence="1" id="KW-0812">Transmembrane</keyword>
<dbReference type="Proteomes" id="UP001589898">
    <property type="component" value="Unassembled WGS sequence"/>
</dbReference>
<dbReference type="PANTHER" id="PTHR42736:SF1">
    <property type="entry name" value="PROTEIN-GLUTAMINE GAMMA-GLUTAMYLTRANSFERASE"/>
    <property type="match status" value="1"/>
</dbReference>
<dbReference type="InterPro" id="IPR021878">
    <property type="entry name" value="TgpA_N"/>
</dbReference>
<dbReference type="PANTHER" id="PTHR42736">
    <property type="entry name" value="PROTEIN-GLUTAMINE GAMMA-GLUTAMYLTRANSFERASE"/>
    <property type="match status" value="1"/>
</dbReference>
<feature type="transmembrane region" description="Helical" evidence="1">
    <location>
        <begin position="107"/>
        <end position="124"/>
    </location>
</feature>
<dbReference type="SUPFAM" id="SSF54001">
    <property type="entry name" value="Cysteine proteinases"/>
    <property type="match status" value="1"/>
</dbReference>
<feature type="transmembrane region" description="Helical" evidence="1">
    <location>
        <begin position="546"/>
        <end position="566"/>
    </location>
</feature>
<dbReference type="InterPro" id="IPR038765">
    <property type="entry name" value="Papain-like_cys_pep_sf"/>
</dbReference>
<evidence type="ECO:0000259" key="2">
    <source>
        <dbReference type="SMART" id="SM00460"/>
    </source>
</evidence>